<keyword evidence="1" id="KW-0472">Membrane</keyword>
<evidence type="ECO:0000313" key="3">
    <source>
        <dbReference type="Proteomes" id="UP000031036"/>
    </source>
</evidence>
<dbReference type="Proteomes" id="UP000031036">
    <property type="component" value="Unassembled WGS sequence"/>
</dbReference>
<dbReference type="AlphaFoldDB" id="A0A0B2UZ36"/>
<feature type="non-terminal residue" evidence="2">
    <location>
        <position position="108"/>
    </location>
</feature>
<reference evidence="2 3" key="1">
    <citation type="submission" date="2014-11" db="EMBL/GenBank/DDBJ databases">
        <title>Genetic blueprint of the zoonotic pathogen Toxocara canis.</title>
        <authorList>
            <person name="Zhu X.-Q."/>
            <person name="Korhonen P.K."/>
            <person name="Cai H."/>
            <person name="Young N.D."/>
            <person name="Nejsum P."/>
            <person name="von Samson-Himmelstjerna G."/>
            <person name="Boag P.R."/>
            <person name="Tan P."/>
            <person name="Li Q."/>
            <person name="Min J."/>
            <person name="Yang Y."/>
            <person name="Wang X."/>
            <person name="Fang X."/>
            <person name="Hall R.S."/>
            <person name="Hofmann A."/>
            <person name="Sternberg P.W."/>
            <person name="Jex A.R."/>
            <person name="Gasser R.B."/>
        </authorList>
    </citation>
    <scope>NUCLEOTIDE SEQUENCE [LARGE SCALE GENOMIC DNA]</scope>
    <source>
        <strain evidence="2">PN_DK_2014</strain>
    </source>
</reference>
<evidence type="ECO:0000313" key="2">
    <source>
        <dbReference type="EMBL" id="KHN74738.1"/>
    </source>
</evidence>
<protein>
    <submittedName>
        <fullName evidence="2">Uncharacterized protein</fullName>
    </submittedName>
</protein>
<keyword evidence="3" id="KW-1185">Reference proteome</keyword>
<keyword evidence="1" id="KW-0812">Transmembrane</keyword>
<comment type="caution">
    <text evidence="2">The sequence shown here is derived from an EMBL/GenBank/DDBJ whole genome shotgun (WGS) entry which is preliminary data.</text>
</comment>
<dbReference type="EMBL" id="JPKZ01002830">
    <property type="protein sequence ID" value="KHN74738.1"/>
    <property type="molecule type" value="Genomic_DNA"/>
</dbReference>
<organism evidence="2 3">
    <name type="scientific">Toxocara canis</name>
    <name type="common">Canine roundworm</name>
    <dbReference type="NCBI Taxonomy" id="6265"/>
    <lineage>
        <taxon>Eukaryota</taxon>
        <taxon>Metazoa</taxon>
        <taxon>Ecdysozoa</taxon>
        <taxon>Nematoda</taxon>
        <taxon>Chromadorea</taxon>
        <taxon>Rhabditida</taxon>
        <taxon>Spirurina</taxon>
        <taxon>Ascaridomorpha</taxon>
        <taxon>Ascaridoidea</taxon>
        <taxon>Toxocaridae</taxon>
        <taxon>Toxocara</taxon>
    </lineage>
</organism>
<accession>A0A0B2UZ36</accession>
<feature type="transmembrane region" description="Helical" evidence="1">
    <location>
        <begin position="61"/>
        <end position="78"/>
    </location>
</feature>
<gene>
    <name evidence="2" type="ORF">Tcan_00586</name>
</gene>
<proteinExistence type="predicted"/>
<name>A0A0B2UZ36_TOXCA</name>
<keyword evidence="1" id="KW-1133">Transmembrane helix</keyword>
<sequence>MKVASMVGIGKITEAAAAVPFIYTFLFVLTFLLTGAMQGFCGKHCFIHARCSVFSQARCKALAMSIVSSYGMFFLLAGEMQGLCGKHCFVYVYIERTDYFLQRGFSAE</sequence>
<feature type="transmembrane region" description="Helical" evidence="1">
    <location>
        <begin position="20"/>
        <end position="40"/>
    </location>
</feature>
<evidence type="ECO:0000256" key="1">
    <source>
        <dbReference type="SAM" id="Phobius"/>
    </source>
</evidence>